<dbReference type="SUPFAM" id="SSF54427">
    <property type="entry name" value="NTF2-like"/>
    <property type="match status" value="1"/>
</dbReference>
<sequence>MKADPPDLPEAVTTYLNAPDTATALTAFTADATVTDEGRDHHGTEEIRAWMTRAASEYTYTTEFLGVAGDLDIVQRLEGNFPGGVVDLHYRFTMAGPLIARLVIEP</sequence>
<organism evidence="2 4">
    <name type="scientific">Mycolicibacterium diernhoferi</name>
    <dbReference type="NCBI Taxonomy" id="1801"/>
    <lineage>
        <taxon>Bacteria</taxon>
        <taxon>Bacillati</taxon>
        <taxon>Actinomycetota</taxon>
        <taxon>Actinomycetes</taxon>
        <taxon>Mycobacteriales</taxon>
        <taxon>Mycobacteriaceae</taxon>
        <taxon>Mycolicibacterium</taxon>
    </lineage>
</organism>
<dbReference type="Gene3D" id="3.10.450.50">
    <property type="match status" value="1"/>
</dbReference>
<keyword evidence="5" id="KW-1185">Reference proteome</keyword>
<dbReference type="AlphaFoldDB" id="A0A1Q4H483"/>
<dbReference type="EMBL" id="PDCR01000044">
    <property type="protein sequence ID" value="PEG51741.1"/>
    <property type="molecule type" value="Genomic_DNA"/>
</dbReference>
<evidence type="ECO:0000259" key="1">
    <source>
        <dbReference type="Pfam" id="PF12680"/>
    </source>
</evidence>
<gene>
    <name evidence="2" type="ORF">BV510_10955</name>
    <name evidence="3" type="ORF">CRI78_25210</name>
</gene>
<name>A0A1Q4H483_9MYCO</name>
<reference evidence="3 5" key="2">
    <citation type="submission" date="2017-10" db="EMBL/GenBank/DDBJ databases">
        <title>The new phylogeny of genus Mycobacterium.</title>
        <authorList>
            <person name="Tortoli E."/>
            <person name="Trovato A."/>
            <person name="Cirillo D.M."/>
        </authorList>
    </citation>
    <scope>NUCLEOTIDE SEQUENCE [LARGE SCALE GENOMIC DNA]</scope>
    <source>
        <strain evidence="3 5">IP141170001</strain>
    </source>
</reference>
<reference evidence="2 4" key="1">
    <citation type="submission" date="2016-09" db="EMBL/GenBank/DDBJ databases">
        <title>genome sequences of unsequenced Mycobacteria.</title>
        <authorList>
            <person name="Greninger A.L."/>
            <person name="Jerome K.R."/>
            <person name="Mcnair B."/>
            <person name="Wallis C."/>
            <person name="Fang F."/>
        </authorList>
    </citation>
    <scope>NUCLEOTIDE SEQUENCE [LARGE SCALE GENOMIC DNA]</scope>
    <source>
        <strain evidence="2 4">BM1</strain>
    </source>
</reference>
<dbReference type="InterPro" id="IPR037401">
    <property type="entry name" value="SnoaL-like"/>
</dbReference>
<accession>A0A1Q4H483</accession>
<dbReference type="STRING" id="1801.BRW64_27420"/>
<proteinExistence type="predicted"/>
<dbReference type="EMBL" id="MIJD01000094">
    <property type="protein sequence ID" value="OPE54327.1"/>
    <property type="molecule type" value="Genomic_DNA"/>
</dbReference>
<evidence type="ECO:0000313" key="2">
    <source>
        <dbReference type="EMBL" id="OPE54327.1"/>
    </source>
</evidence>
<dbReference type="OrthoDB" id="8684708at2"/>
<dbReference type="Proteomes" id="UP000220340">
    <property type="component" value="Unassembled WGS sequence"/>
</dbReference>
<dbReference type="Proteomes" id="UP000191039">
    <property type="component" value="Unassembled WGS sequence"/>
</dbReference>
<evidence type="ECO:0000313" key="3">
    <source>
        <dbReference type="EMBL" id="PEG51741.1"/>
    </source>
</evidence>
<dbReference type="RefSeq" id="WP_073859642.1">
    <property type="nucleotide sequence ID" value="NZ_BAAATC010000005.1"/>
</dbReference>
<comment type="caution">
    <text evidence="2">The sequence shown here is derived from an EMBL/GenBank/DDBJ whole genome shotgun (WGS) entry which is preliminary data.</text>
</comment>
<protein>
    <submittedName>
        <fullName evidence="2">DUF4440 domain-containing protein</fullName>
    </submittedName>
</protein>
<evidence type="ECO:0000313" key="5">
    <source>
        <dbReference type="Proteomes" id="UP000220340"/>
    </source>
</evidence>
<dbReference type="Pfam" id="PF12680">
    <property type="entry name" value="SnoaL_2"/>
    <property type="match status" value="1"/>
</dbReference>
<feature type="domain" description="SnoaL-like" evidence="1">
    <location>
        <begin position="14"/>
        <end position="79"/>
    </location>
</feature>
<evidence type="ECO:0000313" key="4">
    <source>
        <dbReference type="Proteomes" id="UP000191039"/>
    </source>
</evidence>
<dbReference type="InterPro" id="IPR032710">
    <property type="entry name" value="NTF2-like_dom_sf"/>
</dbReference>